<gene>
    <name evidence="1" type="ORF">NITHO_4490004</name>
</gene>
<reference evidence="1 2" key="1">
    <citation type="journal article" date="2012" name="ISME J.">
        <title>Nitrification expanded: discovery, physiology and genomics of a nitrite-oxidizing bacterium from the phylum Chloroflexi.</title>
        <authorList>
            <person name="Sorokin D.Y."/>
            <person name="Lucker S."/>
            <person name="Vejmelkova D."/>
            <person name="Kostrikina N.A."/>
            <person name="Kleerebezem R."/>
            <person name="Rijpstra W.I."/>
            <person name="Damste J.S."/>
            <person name="Le Paslier D."/>
            <person name="Muyzer G."/>
            <person name="Wagner M."/>
            <person name="van Loosdrecht M.C."/>
            <person name="Daims H."/>
        </authorList>
    </citation>
    <scope>NUCLEOTIDE SEQUENCE [LARGE SCALE GENOMIC DNA]</scope>
    <source>
        <strain evidence="2">none</strain>
    </source>
</reference>
<dbReference type="Proteomes" id="UP000004221">
    <property type="component" value="Unassembled WGS sequence"/>
</dbReference>
<dbReference type="EMBL" id="CAGS01000389">
    <property type="protein sequence ID" value="CCF85112.1"/>
    <property type="molecule type" value="Genomic_DNA"/>
</dbReference>
<keyword evidence="2" id="KW-1185">Reference proteome</keyword>
<dbReference type="AlphaFoldDB" id="I4EKA0"/>
<comment type="caution">
    <text evidence="1">The sequence shown here is derived from an EMBL/GenBank/DDBJ whole genome shotgun (WGS) entry which is preliminary data.</text>
</comment>
<organism evidence="1 2">
    <name type="scientific">Nitrolancea hollandica Lb</name>
    <dbReference type="NCBI Taxonomy" id="1129897"/>
    <lineage>
        <taxon>Bacteria</taxon>
        <taxon>Pseudomonadati</taxon>
        <taxon>Thermomicrobiota</taxon>
        <taxon>Thermomicrobia</taxon>
        <taxon>Sphaerobacterales</taxon>
        <taxon>Sphaerobacterineae</taxon>
        <taxon>Sphaerobacteraceae</taxon>
        <taxon>Nitrolancea</taxon>
    </lineage>
</organism>
<sequence>MHMYPLSACFSGSGASITILDILVNIVRIQRYSRDINITSSIAVSYLPPTDCMAARFAWTIRALLDSTMSRVNIAALAQCELSPCRVDHDWLVNTVRAESPRLTSLARTILARPEAASWLDPLNGREQRWISPDGSAPDLAKLITLTSKLSSWER</sequence>
<evidence type="ECO:0000313" key="1">
    <source>
        <dbReference type="EMBL" id="CCF85112.1"/>
    </source>
</evidence>
<accession>I4EKA0</accession>
<proteinExistence type="predicted"/>
<name>I4EKA0_9BACT</name>
<evidence type="ECO:0000313" key="2">
    <source>
        <dbReference type="Proteomes" id="UP000004221"/>
    </source>
</evidence>
<protein>
    <submittedName>
        <fullName evidence="1">Uncharacterized protein</fullName>
    </submittedName>
</protein>